<dbReference type="OrthoDB" id="6507044at2759"/>
<dbReference type="GO" id="GO:0005634">
    <property type="term" value="C:nucleus"/>
    <property type="evidence" value="ECO:0007669"/>
    <property type="project" value="UniProtKB-SubCell"/>
</dbReference>
<evidence type="ECO:0000259" key="2">
    <source>
        <dbReference type="PROSITE" id="PS50177"/>
    </source>
</evidence>
<dbReference type="GO" id="GO:0051028">
    <property type="term" value="P:mRNA transport"/>
    <property type="evidence" value="ECO:0007669"/>
    <property type="project" value="UniProtKB-UniRule"/>
</dbReference>
<organism evidence="3 4">
    <name type="scientific">Pseudocercospora fuligena</name>
    <dbReference type="NCBI Taxonomy" id="685502"/>
    <lineage>
        <taxon>Eukaryota</taxon>
        <taxon>Fungi</taxon>
        <taxon>Dikarya</taxon>
        <taxon>Ascomycota</taxon>
        <taxon>Pezizomycotina</taxon>
        <taxon>Dothideomycetes</taxon>
        <taxon>Dothideomycetidae</taxon>
        <taxon>Mycosphaerellales</taxon>
        <taxon>Mycosphaerellaceae</taxon>
        <taxon>Pseudocercospora</taxon>
    </lineage>
</organism>
<feature type="domain" description="NTF2" evidence="2">
    <location>
        <begin position="11"/>
        <end position="129"/>
    </location>
</feature>
<dbReference type="InterPro" id="IPR002075">
    <property type="entry name" value="NTF2_dom"/>
</dbReference>
<evidence type="ECO:0000256" key="1">
    <source>
        <dbReference type="RuleBase" id="RU369002"/>
    </source>
</evidence>
<accession>A0A8H6RQV5</accession>
<comment type="caution">
    <text evidence="3">The sequence shown here is derived from an EMBL/GenBank/DDBJ whole genome shotgun (WGS) entry which is preliminary data.</text>
</comment>
<protein>
    <recommendedName>
        <fullName evidence="1">NTF2-related export protein</fullName>
    </recommendedName>
</protein>
<proteinExistence type="predicted"/>
<dbReference type="Gene3D" id="3.10.450.50">
    <property type="match status" value="1"/>
</dbReference>
<evidence type="ECO:0000313" key="3">
    <source>
        <dbReference type="EMBL" id="KAF7195142.1"/>
    </source>
</evidence>
<reference evidence="3" key="1">
    <citation type="submission" date="2020-04" db="EMBL/GenBank/DDBJ databases">
        <title>Draft genome resource of the tomato pathogen Pseudocercospora fuligena.</title>
        <authorList>
            <person name="Zaccaron A."/>
        </authorList>
    </citation>
    <scope>NUCLEOTIDE SEQUENCE</scope>
    <source>
        <strain evidence="3">PF001</strain>
    </source>
</reference>
<keyword evidence="1" id="KW-0539">Nucleus</keyword>
<dbReference type="GO" id="GO:0015031">
    <property type="term" value="P:protein transport"/>
    <property type="evidence" value="ECO:0007669"/>
    <property type="project" value="UniProtKB-KW"/>
</dbReference>
<sequence length="133" mass="14711">MPSTWQDVYAIGKAFMDKNYALWDDQSRRPELKALYKSNSTLSFQAGDSGFAGDEIYDGIFGLIPQTTKHEIASVDVQGNADDMVVLVTGRAFIGGSDDPTYFSEVFQLAAERPGDSSSLYILKDVIRITKEQ</sequence>
<comment type="subcellular location">
    <subcellularLocation>
        <location evidence="1">Cytoplasm</location>
    </subcellularLocation>
    <subcellularLocation>
        <location evidence="1">Nucleus</location>
    </subcellularLocation>
</comment>
<dbReference type="PANTHER" id="PTHR12612">
    <property type="entry name" value="NUCLEAR TRANSPORT FACTOR 2"/>
    <property type="match status" value="1"/>
</dbReference>
<name>A0A8H6RQV5_9PEZI</name>
<keyword evidence="4" id="KW-1185">Reference proteome</keyword>
<dbReference type="InterPro" id="IPR032710">
    <property type="entry name" value="NTF2-like_dom_sf"/>
</dbReference>
<keyword evidence="1" id="KW-0963">Cytoplasm</keyword>
<dbReference type="PROSITE" id="PS50177">
    <property type="entry name" value="NTF2_DOMAIN"/>
    <property type="match status" value="1"/>
</dbReference>
<dbReference type="Proteomes" id="UP000660729">
    <property type="component" value="Unassembled WGS sequence"/>
</dbReference>
<keyword evidence="1" id="KW-0653">Protein transport</keyword>
<dbReference type="InterPro" id="IPR045875">
    <property type="entry name" value="NTF2"/>
</dbReference>
<dbReference type="InterPro" id="IPR018222">
    <property type="entry name" value="Nuclear_transport_factor_2_euk"/>
</dbReference>
<dbReference type="Pfam" id="PF02136">
    <property type="entry name" value="NTF2"/>
    <property type="match status" value="1"/>
</dbReference>
<comment type="function">
    <text evidence="1">Has a role in nuclear-cytoplasmic transport of proteins and mRNAs.</text>
</comment>
<dbReference type="GO" id="GO:0005737">
    <property type="term" value="C:cytoplasm"/>
    <property type="evidence" value="ECO:0007669"/>
    <property type="project" value="UniProtKB-SubCell"/>
</dbReference>
<dbReference type="SUPFAM" id="SSF54427">
    <property type="entry name" value="NTF2-like"/>
    <property type="match status" value="1"/>
</dbReference>
<dbReference type="EMBL" id="JABCIY010000043">
    <property type="protein sequence ID" value="KAF7195142.1"/>
    <property type="molecule type" value="Genomic_DNA"/>
</dbReference>
<keyword evidence="1" id="KW-0813">Transport</keyword>
<dbReference type="GO" id="GO:0006913">
    <property type="term" value="P:nucleocytoplasmic transport"/>
    <property type="evidence" value="ECO:0007669"/>
    <property type="project" value="UniProtKB-UniRule"/>
</dbReference>
<evidence type="ECO:0000313" key="4">
    <source>
        <dbReference type="Proteomes" id="UP000660729"/>
    </source>
</evidence>
<gene>
    <name evidence="3" type="ORF">HII31_03610</name>
</gene>
<dbReference type="AlphaFoldDB" id="A0A8H6RQV5"/>